<comment type="caution">
    <text evidence="7">The sequence shown here is derived from an EMBL/GenBank/DDBJ whole genome shotgun (WGS) entry which is preliminary data.</text>
</comment>
<dbReference type="Proteomes" id="UP001327027">
    <property type="component" value="Unassembled WGS sequence"/>
</dbReference>
<feature type="transmembrane region" description="Helical" evidence="4">
    <location>
        <begin position="244"/>
        <end position="262"/>
    </location>
</feature>
<feature type="chain" id="PRO_5045176020" evidence="5">
    <location>
        <begin position="23"/>
        <end position="330"/>
    </location>
</feature>
<dbReference type="PANTHER" id="PTHR44688:SF16">
    <property type="entry name" value="DNA-BINDING TRANSCRIPTIONAL ACTIVATOR DEVR_DOSR"/>
    <property type="match status" value="1"/>
</dbReference>
<feature type="domain" description="HTH luxR-type" evidence="6">
    <location>
        <begin position="269"/>
        <end position="330"/>
    </location>
</feature>
<keyword evidence="3" id="KW-0804">Transcription</keyword>
<keyword evidence="8" id="KW-1185">Reference proteome</keyword>
<dbReference type="CDD" id="cd06170">
    <property type="entry name" value="LuxR_C_like"/>
    <property type="match status" value="1"/>
</dbReference>
<evidence type="ECO:0000256" key="4">
    <source>
        <dbReference type="SAM" id="Phobius"/>
    </source>
</evidence>
<organism evidence="7 8">
    <name type="scientific">Aquimarina gracilis</name>
    <dbReference type="NCBI Taxonomy" id="874422"/>
    <lineage>
        <taxon>Bacteria</taxon>
        <taxon>Pseudomonadati</taxon>
        <taxon>Bacteroidota</taxon>
        <taxon>Flavobacteriia</taxon>
        <taxon>Flavobacteriales</taxon>
        <taxon>Flavobacteriaceae</taxon>
        <taxon>Aquimarina</taxon>
    </lineage>
</organism>
<accession>A0ABU5ZYI2</accession>
<dbReference type="Pfam" id="PF00196">
    <property type="entry name" value="GerE"/>
    <property type="match status" value="1"/>
</dbReference>
<proteinExistence type="predicted"/>
<dbReference type="PROSITE" id="PS00622">
    <property type="entry name" value="HTH_LUXR_1"/>
    <property type="match status" value="1"/>
</dbReference>
<evidence type="ECO:0000259" key="6">
    <source>
        <dbReference type="PROSITE" id="PS50043"/>
    </source>
</evidence>
<keyword evidence="5" id="KW-0732">Signal</keyword>
<feature type="signal peptide" evidence="5">
    <location>
        <begin position="1"/>
        <end position="22"/>
    </location>
</feature>
<keyword evidence="4" id="KW-0812">Transmembrane</keyword>
<dbReference type="Gene3D" id="1.10.10.10">
    <property type="entry name" value="Winged helix-like DNA-binding domain superfamily/Winged helix DNA-binding domain"/>
    <property type="match status" value="1"/>
</dbReference>
<keyword evidence="4" id="KW-1133">Transmembrane helix</keyword>
<reference evidence="7 8" key="1">
    <citation type="journal article" date="2013" name="Int. J. Syst. Evol. Microbiol.">
        <title>Aquimarina gracilis sp. nov., isolated from the gut microflora of a mussel, Mytilus coruscus, and emended description of Aquimarina spongiae.</title>
        <authorList>
            <person name="Park S.C."/>
            <person name="Choe H.N."/>
            <person name="Baik K.S."/>
            <person name="Seong C.N."/>
        </authorList>
    </citation>
    <scope>NUCLEOTIDE SEQUENCE [LARGE SCALE GENOMIC DNA]</scope>
    <source>
        <strain evidence="7 8">PSC32</strain>
    </source>
</reference>
<evidence type="ECO:0000256" key="1">
    <source>
        <dbReference type="ARBA" id="ARBA00023015"/>
    </source>
</evidence>
<dbReference type="PRINTS" id="PR00038">
    <property type="entry name" value="HTHLUXR"/>
</dbReference>
<dbReference type="SUPFAM" id="SSF46894">
    <property type="entry name" value="C-terminal effector domain of the bipartite response regulators"/>
    <property type="match status" value="1"/>
</dbReference>
<evidence type="ECO:0000256" key="3">
    <source>
        <dbReference type="ARBA" id="ARBA00023163"/>
    </source>
</evidence>
<dbReference type="InterPro" id="IPR036388">
    <property type="entry name" value="WH-like_DNA-bd_sf"/>
</dbReference>
<gene>
    <name evidence="7" type="ORF">U6A24_15645</name>
</gene>
<protein>
    <submittedName>
        <fullName evidence="7">LuxR C-terminal-related transcriptional regulator</fullName>
    </submittedName>
</protein>
<name>A0ABU5ZYI2_9FLAO</name>
<sequence length="330" mass="38370">MIMKFKYFLLVFLALLPSISFSQNAISGYANIENLGDWEQKIYLSQVNINSSGQQHTEIIASASLSENGFFSFDKKLLASKDRIYKIHINPLPAEEKEIISDKIKNYKLFILSKRDSIFFKKGITLFEDYTTNSTANNEWKKLKNFEAQYDLQSENFDPKQYLLETRGYVKDSLHILLVKLISIKKLDDQQLLETDIKANPKYYLDLLAELKSSDLDPKTYQYLESKLAFITQQITKRNYKVSLWFNGLAIVTILLLTVLIFRYRKNSKSRKNIELSKQEIAVKELIVSGKTNKEIANELFISLNTVKTHITNIYSKLNISSRRELQLKK</sequence>
<evidence type="ECO:0000256" key="2">
    <source>
        <dbReference type="ARBA" id="ARBA00023125"/>
    </source>
</evidence>
<evidence type="ECO:0000313" key="7">
    <source>
        <dbReference type="EMBL" id="MEB3346907.1"/>
    </source>
</evidence>
<dbReference type="InterPro" id="IPR016032">
    <property type="entry name" value="Sig_transdc_resp-reg_C-effctor"/>
</dbReference>
<dbReference type="PROSITE" id="PS50043">
    <property type="entry name" value="HTH_LUXR_2"/>
    <property type="match status" value="1"/>
</dbReference>
<dbReference type="EMBL" id="JAYKLX010000007">
    <property type="protein sequence ID" value="MEB3346907.1"/>
    <property type="molecule type" value="Genomic_DNA"/>
</dbReference>
<dbReference type="InterPro" id="IPR000792">
    <property type="entry name" value="Tscrpt_reg_LuxR_C"/>
</dbReference>
<evidence type="ECO:0000313" key="8">
    <source>
        <dbReference type="Proteomes" id="UP001327027"/>
    </source>
</evidence>
<evidence type="ECO:0000256" key="5">
    <source>
        <dbReference type="SAM" id="SignalP"/>
    </source>
</evidence>
<dbReference type="PANTHER" id="PTHR44688">
    <property type="entry name" value="DNA-BINDING TRANSCRIPTIONAL ACTIVATOR DEVR_DOSR"/>
    <property type="match status" value="1"/>
</dbReference>
<keyword evidence="1" id="KW-0805">Transcription regulation</keyword>
<keyword evidence="4" id="KW-0472">Membrane</keyword>
<keyword evidence="2" id="KW-0238">DNA-binding</keyword>
<dbReference type="SMART" id="SM00421">
    <property type="entry name" value="HTH_LUXR"/>
    <property type="match status" value="1"/>
</dbReference>